<dbReference type="PANTHER" id="PTHR32246:SF69">
    <property type="entry name" value="CALCIUM-DEPENDENT LIPID-BINDING (CALB DOMAIN) FAMILY PROTEIN"/>
    <property type="match status" value="1"/>
</dbReference>
<dbReference type="InterPro" id="IPR044750">
    <property type="entry name" value="C2_SRC2/BAP"/>
</dbReference>
<evidence type="ECO:0000313" key="3">
    <source>
        <dbReference type="Proteomes" id="UP001454036"/>
    </source>
</evidence>
<dbReference type="Proteomes" id="UP001454036">
    <property type="component" value="Unassembled WGS sequence"/>
</dbReference>
<dbReference type="InterPro" id="IPR035892">
    <property type="entry name" value="C2_domain_sf"/>
</dbReference>
<keyword evidence="3" id="KW-1185">Reference proteome</keyword>
<evidence type="ECO:0000313" key="2">
    <source>
        <dbReference type="EMBL" id="GAA0157024.1"/>
    </source>
</evidence>
<dbReference type="PROSITE" id="PS50004">
    <property type="entry name" value="C2"/>
    <property type="match status" value="1"/>
</dbReference>
<dbReference type="CDD" id="cd04051">
    <property type="entry name" value="C2_SRC2_like"/>
    <property type="match status" value="1"/>
</dbReference>
<comment type="caution">
    <text evidence="2">The sequence shown here is derived from an EMBL/GenBank/DDBJ whole genome shotgun (WGS) entry which is preliminary data.</text>
</comment>
<dbReference type="Gene3D" id="2.60.40.150">
    <property type="entry name" value="C2 domain"/>
    <property type="match status" value="1"/>
</dbReference>
<protein>
    <recommendedName>
        <fullName evidence="1">C2 domain-containing protein</fullName>
    </recommendedName>
</protein>
<organism evidence="2 3">
    <name type="scientific">Lithospermum erythrorhizon</name>
    <name type="common">Purple gromwell</name>
    <name type="synonym">Lithospermum officinale var. erythrorhizon</name>
    <dbReference type="NCBI Taxonomy" id="34254"/>
    <lineage>
        <taxon>Eukaryota</taxon>
        <taxon>Viridiplantae</taxon>
        <taxon>Streptophyta</taxon>
        <taxon>Embryophyta</taxon>
        <taxon>Tracheophyta</taxon>
        <taxon>Spermatophyta</taxon>
        <taxon>Magnoliopsida</taxon>
        <taxon>eudicotyledons</taxon>
        <taxon>Gunneridae</taxon>
        <taxon>Pentapetalae</taxon>
        <taxon>asterids</taxon>
        <taxon>lamiids</taxon>
        <taxon>Boraginales</taxon>
        <taxon>Boraginaceae</taxon>
        <taxon>Boraginoideae</taxon>
        <taxon>Lithospermeae</taxon>
        <taxon>Lithospermum</taxon>
    </lineage>
</organism>
<dbReference type="GO" id="GO:0006952">
    <property type="term" value="P:defense response"/>
    <property type="evidence" value="ECO:0007669"/>
    <property type="project" value="InterPro"/>
</dbReference>
<evidence type="ECO:0000259" key="1">
    <source>
        <dbReference type="PROSITE" id="PS50004"/>
    </source>
</evidence>
<dbReference type="SMART" id="SM00239">
    <property type="entry name" value="C2"/>
    <property type="match status" value="1"/>
</dbReference>
<dbReference type="AlphaFoldDB" id="A0AAV3PYX3"/>
<sequence>MKQKMEQESQILEINLISAQGLKPPSTHIGRFQTYAVLWIDSSEKLRTRVDNLGGGNPTWNDKFLFRVAPDFISGDTSGVSVDIFSVGHFRDSLVGSVRFLLGNCLGKDSVVNGVKGTPAFTAVLIQRQSGRFEGVLNVAMAFYSSEDFQLMSGLNAVCFRDLMCGEKRRRRLSRIGSRRSQKWSGGDSCDFDMLGSFDVSDGAESTTSSSSSASTILKDCNGLRGGKEGVKCNGGGLLCGLMLQKRVHFSPSDQNLQFWAKSLEDEVGTCKQLDEISSFDDPLSETPQNING</sequence>
<dbReference type="PANTHER" id="PTHR32246">
    <property type="entry name" value="INGRESSION PROTEIN FIC1"/>
    <property type="match status" value="1"/>
</dbReference>
<dbReference type="InterPro" id="IPR000008">
    <property type="entry name" value="C2_dom"/>
</dbReference>
<proteinExistence type="predicted"/>
<accession>A0AAV3PYX3</accession>
<dbReference type="EMBL" id="BAABME010003005">
    <property type="protein sequence ID" value="GAA0157024.1"/>
    <property type="molecule type" value="Genomic_DNA"/>
</dbReference>
<gene>
    <name evidence="2" type="ORF">LIER_14379</name>
</gene>
<reference evidence="2 3" key="1">
    <citation type="submission" date="2024-01" db="EMBL/GenBank/DDBJ databases">
        <title>The complete chloroplast genome sequence of Lithospermum erythrorhizon: insights into the phylogenetic relationship among Boraginaceae species and the maternal lineages of purple gromwells.</title>
        <authorList>
            <person name="Okada T."/>
            <person name="Watanabe K."/>
        </authorList>
    </citation>
    <scope>NUCLEOTIDE SEQUENCE [LARGE SCALE GENOMIC DNA]</scope>
</reference>
<dbReference type="SUPFAM" id="SSF49562">
    <property type="entry name" value="C2 domain (Calcium/lipid-binding domain, CaLB)"/>
    <property type="match status" value="1"/>
</dbReference>
<name>A0AAV3PYX3_LITER</name>
<feature type="domain" description="C2" evidence="1">
    <location>
        <begin position="1"/>
        <end position="116"/>
    </location>
</feature>
<dbReference type="Pfam" id="PF00168">
    <property type="entry name" value="C2"/>
    <property type="match status" value="1"/>
</dbReference>